<keyword evidence="3" id="KW-1185">Reference proteome</keyword>
<name>A0A7K1T0U9_9SPHI</name>
<evidence type="ECO:0008006" key="4">
    <source>
        <dbReference type="Google" id="ProtNLM"/>
    </source>
</evidence>
<proteinExistence type="predicted"/>
<accession>A0A7K1T0U9</accession>
<feature type="coiled-coil region" evidence="1">
    <location>
        <begin position="8"/>
        <end position="42"/>
    </location>
</feature>
<dbReference type="AlphaFoldDB" id="A0A7K1T0U9"/>
<keyword evidence="1" id="KW-0175">Coiled coil</keyword>
<dbReference type="EMBL" id="WPIK01000019">
    <property type="protein sequence ID" value="MVN23193.1"/>
    <property type="molecule type" value="Genomic_DNA"/>
</dbReference>
<dbReference type="InterPro" id="IPR036869">
    <property type="entry name" value="J_dom_sf"/>
</dbReference>
<comment type="caution">
    <text evidence="2">The sequence shown here is derived from an EMBL/GenBank/DDBJ whole genome shotgun (WGS) entry which is preliminary data.</text>
</comment>
<dbReference type="SUPFAM" id="SSF46565">
    <property type="entry name" value="Chaperone J-domain"/>
    <property type="match status" value="1"/>
</dbReference>
<evidence type="ECO:0000313" key="3">
    <source>
        <dbReference type="Proteomes" id="UP000462014"/>
    </source>
</evidence>
<evidence type="ECO:0000313" key="2">
    <source>
        <dbReference type="EMBL" id="MVN23193.1"/>
    </source>
</evidence>
<dbReference type="Gene3D" id="1.10.287.110">
    <property type="entry name" value="DnaJ domain"/>
    <property type="match status" value="1"/>
</dbReference>
<organism evidence="2 3">
    <name type="scientific">Mucilaginibacter arboris</name>
    <dbReference type="NCBI Taxonomy" id="2682090"/>
    <lineage>
        <taxon>Bacteria</taxon>
        <taxon>Pseudomonadati</taxon>
        <taxon>Bacteroidota</taxon>
        <taxon>Sphingobacteriia</taxon>
        <taxon>Sphingobacteriales</taxon>
        <taxon>Sphingobacteriaceae</taxon>
        <taxon>Mucilaginibacter</taxon>
    </lineage>
</organism>
<evidence type="ECO:0000256" key="1">
    <source>
        <dbReference type="SAM" id="Coils"/>
    </source>
</evidence>
<gene>
    <name evidence="2" type="ORF">GO621_16840</name>
</gene>
<dbReference type="RefSeq" id="WP_157569193.1">
    <property type="nucleotide sequence ID" value="NZ_WPIK01000019.1"/>
</dbReference>
<reference evidence="2 3" key="1">
    <citation type="submission" date="2019-12" db="EMBL/GenBank/DDBJ databases">
        <title>Mucilaginibacter sp. HMF7410 genome sequencing and assembly.</title>
        <authorList>
            <person name="Kang H."/>
            <person name="Cha I."/>
            <person name="Kim H."/>
            <person name="Joh K."/>
        </authorList>
    </citation>
    <scope>NUCLEOTIDE SEQUENCE [LARGE SCALE GENOMIC DNA]</scope>
    <source>
        <strain evidence="2 3">HMF7410</strain>
    </source>
</reference>
<protein>
    <recommendedName>
        <fullName evidence="4">J domain-containing protein</fullName>
    </recommendedName>
</protein>
<dbReference type="Proteomes" id="UP000462014">
    <property type="component" value="Unassembled WGS sequence"/>
</dbReference>
<sequence length="240" mass="28051">MLFPTKTNIYADETVKVLEREIAALEAELIELETEVNVFQLQIQSALSTQIHRIQELTVLYKNQKQAKKLKRLEQKKRGKNYREPVSLKTRNASFTAQNLVSADDRQELKRLYKEAIVQIHPDKFVDADNELNERATAVTVKLNEVYKSGDLEELNRLHEHIISGNALTYVPDRPKTINDLSALMLFLQQKKQKLQHLLQEIKTSAIYKLFESRKDIRALIQELKIQFEERIVVLEKRTK</sequence>